<reference evidence="1 2" key="1">
    <citation type="submission" date="2021-01" db="EMBL/GenBank/DDBJ databases">
        <title>Actinoplanes sp. nov. LDG1-01 isolated from lichen.</title>
        <authorList>
            <person name="Saeng-In P."/>
            <person name="Phongsopitanun W."/>
            <person name="Kanchanasin P."/>
            <person name="Yuki M."/>
            <person name="Kudo T."/>
            <person name="Ohkuma M."/>
            <person name="Tanasupawat S."/>
        </authorList>
    </citation>
    <scope>NUCLEOTIDE SEQUENCE [LARGE SCALE GENOMIC DNA]</scope>
    <source>
        <strain evidence="1 2">LDG1-01</strain>
    </source>
</reference>
<dbReference type="Pfam" id="PF00300">
    <property type="entry name" value="His_Phos_1"/>
    <property type="match status" value="1"/>
</dbReference>
<proteinExistence type="predicted"/>
<protein>
    <submittedName>
        <fullName evidence="1">Histidine phosphatase family protein</fullName>
    </submittedName>
</protein>
<dbReference type="Proteomes" id="UP000598996">
    <property type="component" value="Unassembled WGS sequence"/>
</dbReference>
<dbReference type="SUPFAM" id="SSF53254">
    <property type="entry name" value="Phosphoglycerate mutase-like"/>
    <property type="match status" value="1"/>
</dbReference>
<dbReference type="RefSeq" id="WP_202994433.1">
    <property type="nucleotide sequence ID" value="NZ_JAENHO010000007.1"/>
</dbReference>
<sequence>MIRLGSGSAATEPVRLILVRHAMPVTDPAIPPHRWRLAAPVSLSSPPRDHPARPGSSALPRGAYLVASSETKAAQTLSFDRPLPQDAGFDEVRRPHEWRDDHRERARAYVEGLPHPGWEPHAAVVARFEAALARHAELAAGRALVVGTHGMAMTCWLWSRALVTDPGSFWAALRFPDVIEV</sequence>
<dbReference type="Gene3D" id="3.40.50.1240">
    <property type="entry name" value="Phosphoglycerate mutase-like"/>
    <property type="match status" value="1"/>
</dbReference>
<keyword evidence="2" id="KW-1185">Reference proteome</keyword>
<accession>A0ABS1VTM7</accession>
<gene>
    <name evidence="1" type="ORF">JKJ07_26295</name>
</gene>
<dbReference type="EMBL" id="JAENHO010000007">
    <property type="protein sequence ID" value="MBL7257822.1"/>
    <property type="molecule type" value="Genomic_DNA"/>
</dbReference>
<evidence type="ECO:0000313" key="2">
    <source>
        <dbReference type="Proteomes" id="UP000598996"/>
    </source>
</evidence>
<organism evidence="1 2">
    <name type="scientific">Paractinoplanes lichenicola</name>
    <dbReference type="NCBI Taxonomy" id="2802976"/>
    <lineage>
        <taxon>Bacteria</taxon>
        <taxon>Bacillati</taxon>
        <taxon>Actinomycetota</taxon>
        <taxon>Actinomycetes</taxon>
        <taxon>Micromonosporales</taxon>
        <taxon>Micromonosporaceae</taxon>
        <taxon>Paractinoplanes</taxon>
    </lineage>
</organism>
<evidence type="ECO:0000313" key="1">
    <source>
        <dbReference type="EMBL" id="MBL7257822.1"/>
    </source>
</evidence>
<name>A0ABS1VTM7_9ACTN</name>
<dbReference type="InterPro" id="IPR029033">
    <property type="entry name" value="His_PPase_superfam"/>
</dbReference>
<comment type="caution">
    <text evidence="1">The sequence shown here is derived from an EMBL/GenBank/DDBJ whole genome shotgun (WGS) entry which is preliminary data.</text>
</comment>
<dbReference type="InterPro" id="IPR013078">
    <property type="entry name" value="His_Pase_superF_clade-1"/>
</dbReference>